<dbReference type="OrthoDB" id="3821205at2"/>
<keyword evidence="2" id="KW-1133">Transmembrane helix</keyword>
<dbReference type="AlphaFoldDB" id="A0A4R8CN91"/>
<organism evidence="3 4">
    <name type="scientific">Kribbella pratensis</name>
    <dbReference type="NCBI Taxonomy" id="2512112"/>
    <lineage>
        <taxon>Bacteria</taxon>
        <taxon>Bacillati</taxon>
        <taxon>Actinomycetota</taxon>
        <taxon>Actinomycetes</taxon>
        <taxon>Propionibacteriales</taxon>
        <taxon>Kribbellaceae</taxon>
        <taxon>Kribbella</taxon>
    </lineage>
</organism>
<reference evidence="3 4" key="1">
    <citation type="submission" date="2019-03" db="EMBL/GenBank/DDBJ databases">
        <title>Genomic Encyclopedia of Type Strains, Phase III (KMG-III): the genomes of soil and plant-associated and newly described type strains.</title>
        <authorList>
            <person name="Whitman W."/>
        </authorList>
    </citation>
    <scope>NUCLEOTIDE SEQUENCE [LARGE SCALE GENOMIC DNA]</scope>
    <source>
        <strain evidence="3 4">VKM Ac-2573</strain>
    </source>
</reference>
<accession>A0A4R8CN91</accession>
<name>A0A4R8CN91_9ACTN</name>
<dbReference type="EMBL" id="SODP01000001">
    <property type="protein sequence ID" value="TDW77578.1"/>
    <property type="molecule type" value="Genomic_DNA"/>
</dbReference>
<gene>
    <name evidence="3" type="ORF">EV653_2748</name>
</gene>
<evidence type="ECO:0000313" key="4">
    <source>
        <dbReference type="Proteomes" id="UP000295146"/>
    </source>
</evidence>
<keyword evidence="2" id="KW-0472">Membrane</keyword>
<dbReference type="RefSeq" id="WP_134102394.1">
    <property type="nucleotide sequence ID" value="NZ_SODP01000001.1"/>
</dbReference>
<protein>
    <submittedName>
        <fullName evidence="3">Uncharacterized protein</fullName>
    </submittedName>
</protein>
<proteinExistence type="predicted"/>
<feature type="compositionally biased region" description="Low complexity" evidence="1">
    <location>
        <begin position="81"/>
        <end position="106"/>
    </location>
</feature>
<keyword evidence="4" id="KW-1185">Reference proteome</keyword>
<dbReference type="Proteomes" id="UP000295146">
    <property type="component" value="Unassembled WGS sequence"/>
</dbReference>
<keyword evidence="2" id="KW-0812">Transmembrane</keyword>
<sequence>MNEEDLNEAFHDVIVRSRPPASMDPGRALDQARRAHKRRTVRWAGAAVVTLVVAAGAGPVLIANYTGNRSEGPMVAGDTGTTRPAATPSSLSTSSSTPTPAGTMAPKTRKSTDPWPEGQVDRTATAGPRADRAVTLMNNLSSSAPAGFSTPNLKFPDGRSMRWPQAQYASSDGEPDYWEYMATIPVQKGDRVGKLLVESTTPDGKPATDPCTLARKFWGGTGACTVTDVGGKKVGVLTTNGRGGFDQWAAYRYDDGTVVFVAQAKKVEDSGRSPLTQPVFTSRRLAELATSAKFKISA</sequence>
<feature type="region of interest" description="Disordered" evidence="1">
    <location>
        <begin position="67"/>
        <end position="125"/>
    </location>
</feature>
<evidence type="ECO:0000313" key="3">
    <source>
        <dbReference type="EMBL" id="TDW77578.1"/>
    </source>
</evidence>
<evidence type="ECO:0000256" key="1">
    <source>
        <dbReference type="SAM" id="MobiDB-lite"/>
    </source>
</evidence>
<comment type="caution">
    <text evidence="3">The sequence shown here is derived from an EMBL/GenBank/DDBJ whole genome shotgun (WGS) entry which is preliminary data.</text>
</comment>
<evidence type="ECO:0000256" key="2">
    <source>
        <dbReference type="SAM" id="Phobius"/>
    </source>
</evidence>
<feature type="transmembrane region" description="Helical" evidence="2">
    <location>
        <begin position="43"/>
        <end position="65"/>
    </location>
</feature>